<dbReference type="Proteomes" id="UP000285258">
    <property type="component" value="Unassembled WGS sequence"/>
</dbReference>
<feature type="region of interest" description="Disordered" evidence="1">
    <location>
        <begin position="161"/>
        <end position="180"/>
    </location>
</feature>
<evidence type="ECO:0000256" key="1">
    <source>
        <dbReference type="SAM" id="MobiDB-lite"/>
    </source>
</evidence>
<comment type="caution">
    <text evidence="3">The sequence shown here is derived from an EMBL/GenBank/DDBJ whole genome shotgun (WGS) entry which is preliminary data.</text>
</comment>
<protein>
    <recommendedName>
        <fullName evidence="5">DUF2798 domain-containing protein</fullName>
    </recommendedName>
</protein>
<keyword evidence="2" id="KW-0472">Membrane</keyword>
<organism evidence="3 4">
    <name type="scientific">Gordonibacter urolithinfaciens</name>
    <dbReference type="NCBI Taxonomy" id="1335613"/>
    <lineage>
        <taxon>Bacteria</taxon>
        <taxon>Bacillati</taxon>
        <taxon>Actinomycetota</taxon>
        <taxon>Coriobacteriia</taxon>
        <taxon>Eggerthellales</taxon>
        <taxon>Eggerthellaceae</taxon>
        <taxon>Gordonibacter</taxon>
    </lineage>
</organism>
<reference evidence="4" key="1">
    <citation type="submission" date="2018-05" db="EMBL/GenBank/DDBJ databases">
        <title>Genome Sequencing of selected type strains of the family Eggerthellaceae.</title>
        <authorList>
            <person name="Danylec N."/>
            <person name="Stoll D.A."/>
            <person name="Doetsch A."/>
            <person name="Huch M."/>
        </authorList>
    </citation>
    <scope>NUCLEOTIDE SEQUENCE [LARGE SCALE GENOMIC DNA]</scope>
    <source>
        <strain evidence="4">DSM 27213</strain>
    </source>
</reference>
<evidence type="ECO:0000313" key="4">
    <source>
        <dbReference type="Proteomes" id="UP000285258"/>
    </source>
</evidence>
<sequence length="180" mass="18866">MMIFKGPGGFGRVLNIVMCMVMCVVLSVIILSTVQGIPGNESLPIFTLLGFGVSFLMSFCAGYVVGDLFPALSWGRKLCAVLHIENKVVTHIVSSLVLAFTLITLVSVSCVWMTNAQSLGLGACVGIWMMVYPPLLGAGYLVILVTLPLAMRLASAISGFDPSGPSPQKPAEGAVEGALS</sequence>
<name>A0A423UHB9_9ACTN</name>
<evidence type="ECO:0000313" key="3">
    <source>
        <dbReference type="EMBL" id="ROT88152.1"/>
    </source>
</evidence>
<keyword evidence="2" id="KW-1133">Transmembrane helix</keyword>
<dbReference type="RefSeq" id="WP_096228354.1">
    <property type="nucleotide sequence ID" value="NZ_CP168029.1"/>
</dbReference>
<accession>A0A423UHB9</accession>
<keyword evidence="2" id="KW-0812">Transmembrane</keyword>
<evidence type="ECO:0008006" key="5">
    <source>
        <dbReference type="Google" id="ProtNLM"/>
    </source>
</evidence>
<evidence type="ECO:0000256" key="2">
    <source>
        <dbReference type="SAM" id="Phobius"/>
    </source>
</evidence>
<feature type="transmembrane region" description="Helical" evidence="2">
    <location>
        <begin position="45"/>
        <end position="69"/>
    </location>
</feature>
<dbReference type="AlphaFoldDB" id="A0A423UHB9"/>
<proteinExistence type="predicted"/>
<feature type="transmembrane region" description="Helical" evidence="2">
    <location>
        <begin position="89"/>
        <end position="114"/>
    </location>
</feature>
<dbReference type="EMBL" id="QIBW01000022">
    <property type="protein sequence ID" value="ROT88152.1"/>
    <property type="molecule type" value="Genomic_DNA"/>
</dbReference>
<feature type="transmembrane region" description="Helical" evidence="2">
    <location>
        <begin position="126"/>
        <end position="150"/>
    </location>
</feature>
<feature type="transmembrane region" description="Helical" evidence="2">
    <location>
        <begin position="12"/>
        <end position="33"/>
    </location>
</feature>
<gene>
    <name evidence="3" type="ORF">DMP12_13145</name>
</gene>